<evidence type="ECO:0008006" key="11">
    <source>
        <dbReference type="Google" id="ProtNLM"/>
    </source>
</evidence>
<dbReference type="GO" id="GO:0015562">
    <property type="term" value="F:efflux transmembrane transporter activity"/>
    <property type="evidence" value="ECO:0007669"/>
    <property type="project" value="InterPro"/>
</dbReference>
<evidence type="ECO:0000256" key="4">
    <source>
        <dbReference type="ARBA" id="ARBA00022452"/>
    </source>
</evidence>
<proteinExistence type="inferred from homology"/>
<keyword evidence="3" id="KW-0813">Transport</keyword>
<comment type="similarity">
    <text evidence="2">Belongs to the outer membrane factor (OMF) (TC 1.B.17) family.</text>
</comment>
<keyword evidence="10" id="KW-1185">Reference proteome</keyword>
<reference evidence="10" key="1">
    <citation type="submission" date="2017-05" db="EMBL/GenBank/DDBJ databases">
        <title>Complete and WGS of Bordetella genogroups.</title>
        <authorList>
            <person name="Spilker T."/>
            <person name="Lipuma J."/>
        </authorList>
    </citation>
    <scope>NUCLEOTIDE SEQUENCE [LARGE SCALE GENOMIC DNA]</scope>
    <source>
        <strain evidence="10">AU18089</strain>
    </source>
</reference>
<dbReference type="EMBL" id="NEVK01000001">
    <property type="protein sequence ID" value="OZI27387.1"/>
    <property type="molecule type" value="Genomic_DNA"/>
</dbReference>
<dbReference type="SUPFAM" id="SSF56954">
    <property type="entry name" value="Outer membrane efflux proteins (OEP)"/>
    <property type="match status" value="1"/>
</dbReference>
<dbReference type="GO" id="GO:1990281">
    <property type="term" value="C:efflux pump complex"/>
    <property type="evidence" value="ECO:0007669"/>
    <property type="project" value="TreeGrafter"/>
</dbReference>
<comment type="subcellular location">
    <subcellularLocation>
        <location evidence="1">Cell outer membrane</location>
    </subcellularLocation>
</comment>
<organism evidence="9 10">
    <name type="scientific">Bordetella genomosp. 7</name>
    <dbReference type="NCBI Taxonomy" id="1416805"/>
    <lineage>
        <taxon>Bacteria</taxon>
        <taxon>Pseudomonadati</taxon>
        <taxon>Pseudomonadota</taxon>
        <taxon>Betaproteobacteria</taxon>
        <taxon>Burkholderiales</taxon>
        <taxon>Alcaligenaceae</taxon>
        <taxon>Bordetella</taxon>
    </lineage>
</organism>
<dbReference type="PANTHER" id="PTHR30026">
    <property type="entry name" value="OUTER MEMBRANE PROTEIN TOLC"/>
    <property type="match status" value="1"/>
</dbReference>
<evidence type="ECO:0000256" key="1">
    <source>
        <dbReference type="ARBA" id="ARBA00004442"/>
    </source>
</evidence>
<evidence type="ECO:0000313" key="10">
    <source>
        <dbReference type="Proteomes" id="UP000216947"/>
    </source>
</evidence>
<dbReference type="GO" id="GO:0015288">
    <property type="term" value="F:porin activity"/>
    <property type="evidence" value="ECO:0007669"/>
    <property type="project" value="TreeGrafter"/>
</dbReference>
<dbReference type="InterPro" id="IPR003423">
    <property type="entry name" value="OMP_efflux"/>
</dbReference>
<dbReference type="OrthoDB" id="9813458at2"/>
<gene>
    <name evidence="9" type="ORF">CAL19_01225</name>
</gene>
<evidence type="ECO:0000313" key="9">
    <source>
        <dbReference type="EMBL" id="OZI27387.1"/>
    </source>
</evidence>
<feature type="signal peptide" evidence="8">
    <location>
        <begin position="1"/>
        <end position="24"/>
    </location>
</feature>
<evidence type="ECO:0000256" key="8">
    <source>
        <dbReference type="SAM" id="SignalP"/>
    </source>
</evidence>
<feature type="chain" id="PRO_5011972190" description="Channel protein TolC" evidence="8">
    <location>
        <begin position="25"/>
        <end position="446"/>
    </location>
</feature>
<evidence type="ECO:0000256" key="6">
    <source>
        <dbReference type="ARBA" id="ARBA00023136"/>
    </source>
</evidence>
<dbReference type="AlphaFoldDB" id="A0A261RRH1"/>
<comment type="caution">
    <text evidence="9">The sequence shown here is derived from an EMBL/GenBank/DDBJ whole genome shotgun (WGS) entry which is preliminary data.</text>
</comment>
<keyword evidence="6" id="KW-0472">Membrane</keyword>
<dbReference type="InterPro" id="IPR010130">
    <property type="entry name" value="T1SS_OMP_TolC"/>
</dbReference>
<name>A0A261RRH1_9BORD</name>
<sequence>MRPGSLAVSLILVLAAGMASAAHAAQDLLQIWRAALASDPLYAAARANYRASIEQLPQARADLLPAVNAEIIGGYDETRATRNISSRARDGSRAGWGLVLSQPLYDGSRWQRYEQARLGVADAELQLQQAYQDLLLRVADAYFNVLAAQDTLAATEGEKAAVAAQLEAAKRNFELGNATITDTYEAQARYDLIVAQELLQQNTLTVLRDELAKIIGQQPGALAELPAGVRLPPPQPARMADWSTQAESASLAVARAQLQTQIAQREIQVARSGHYPTLSLRATSGSAEGQHREAAGGRAIDSSIGLVLSVPIYSGGGVSSQVTEKVQLQQKAREDYEAARRQAVQEARQYYTGVVSGLARIAALEAGENSSRAAVQANQTGYEIGVRINLDVLNAQQQLYATQRDLAQARYRTLLDGLRLKAVGGILAEADLEAINRMLRLPAPGR</sequence>
<keyword evidence="7" id="KW-0998">Cell outer membrane</keyword>
<evidence type="ECO:0000256" key="2">
    <source>
        <dbReference type="ARBA" id="ARBA00007613"/>
    </source>
</evidence>
<dbReference type="GO" id="GO:0009279">
    <property type="term" value="C:cell outer membrane"/>
    <property type="evidence" value="ECO:0007669"/>
    <property type="project" value="UniProtKB-SubCell"/>
</dbReference>
<protein>
    <recommendedName>
        <fullName evidence="11">Channel protein TolC</fullName>
    </recommendedName>
</protein>
<keyword evidence="8" id="KW-0732">Signal</keyword>
<dbReference type="NCBIfam" id="TIGR01844">
    <property type="entry name" value="type_I_sec_TolC"/>
    <property type="match status" value="1"/>
</dbReference>
<dbReference type="PANTHER" id="PTHR30026:SF20">
    <property type="entry name" value="OUTER MEMBRANE PROTEIN TOLC"/>
    <property type="match status" value="1"/>
</dbReference>
<evidence type="ECO:0000256" key="5">
    <source>
        <dbReference type="ARBA" id="ARBA00022692"/>
    </source>
</evidence>
<keyword evidence="4" id="KW-1134">Transmembrane beta strand</keyword>
<dbReference type="RefSeq" id="WP_026639435.1">
    <property type="nucleotide sequence ID" value="NZ_NEVI01000001.1"/>
</dbReference>
<keyword evidence="5" id="KW-0812">Transmembrane</keyword>
<accession>A0A261RRH1</accession>
<evidence type="ECO:0000256" key="3">
    <source>
        <dbReference type="ARBA" id="ARBA00022448"/>
    </source>
</evidence>
<dbReference type="InterPro" id="IPR051906">
    <property type="entry name" value="TolC-like"/>
</dbReference>
<dbReference type="Pfam" id="PF02321">
    <property type="entry name" value="OEP"/>
    <property type="match status" value="2"/>
</dbReference>
<dbReference type="Proteomes" id="UP000216947">
    <property type="component" value="Unassembled WGS sequence"/>
</dbReference>
<dbReference type="Gene3D" id="1.20.1600.10">
    <property type="entry name" value="Outer membrane efflux proteins (OEP)"/>
    <property type="match status" value="1"/>
</dbReference>
<evidence type="ECO:0000256" key="7">
    <source>
        <dbReference type="ARBA" id="ARBA00023237"/>
    </source>
</evidence>